<feature type="region of interest" description="Disordered" evidence="2">
    <location>
        <begin position="838"/>
        <end position="872"/>
    </location>
</feature>
<feature type="compositionally biased region" description="Polar residues" evidence="2">
    <location>
        <begin position="838"/>
        <end position="866"/>
    </location>
</feature>
<name>A0A168ALV2_9EURO</name>
<feature type="compositionally biased region" description="Pro residues" evidence="2">
    <location>
        <begin position="945"/>
        <end position="955"/>
    </location>
</feature>
<reference evidence="3 4" key="1">
    <citation type="journal article" date="2016" name="Genome Biol. Evol.">
        <title>Divergent and convergent evolution of fungal pathogenicity.</title>
        <authorList>
            <person name="Shang Y."/>
            <person name="Xiao G."/>
            <person name="Zheng P."/>
            <person name="Cen K."/>
            <person name="Zhan S."/>
            <person name="Wang C."/>
        </authorList>
    </citation>
    <scope>NUCLEOTIDE SEQUENCE [LARGE SCALE GENOMIC DNA]</scope>
    <source>
        <strain evidence="3 4">ARSEF 7405</strain>
    </source>
</reference>
<dbReference type="VEuPathDB" id="FungiDB:AAP_02179"/>
<proteinExistence type="predicted"/>
<feature type="region of interest" description="Disordered" evidence="2">
    <location>
        <begin position="1"/>
        <end position="22"/>
    </location>
</feature>
<comment type="caution">
    <text evidence="3">The sequence shown here is derived from an EMBL/GenBank/DDBJ whole genome shotgun (WGS) entry which is preliminary data.</text>
</comment>
<dbReference type="Proteomes" id="UP000242877">
    <property type="component" value="Unassembled WGS sequence"/>
</dbReference>
<sequence>MLSRLHQIPSSPRGSSLRCPPRSRGYHAISYNHYNQYRRRRTIDIRTRISKRQFSLSKCCYADKPKGKPPPLKPPPLRPTPLRPPPLRATPLRPPPLSAAPPPLRPGFIGAGAAPVPPPRRIRRNSSIEDSVAQFFAPELAEAAQAKKLENAIDQVAREAREREAERLAFIRMLSETHEDISERKLPAIMHEMKCIEDEVRQIEKGIAQRKDQVVSHSIMERLRSFVHEQVNRQQEVVDRMIDQMPGYVEQKVDSVEEEKRKLNREEILAQRVMTAPIEEVTMSASTEATLPVQKALEPTKSTDVRQHAEEARIAQDRRIKRARIQRELHIIDLEGMLADHADDILLLNSSVLKIDMKLGELRARETREREKALAAQAVLERGRLALDEFMFTKNEIPVTIARRAEAYRIYQDKAQAAARSLDRLVDGLKDVIKSYKSHSEALQASMNKLVLTKSEITNACHQHRKYLRWTMRSNKAYCVDPTAWEVDFIGRHGVDILDNTRSALDHRPWGLKSLYPTSIIQHLPRGSSAKAKLSKEMARMLDHLDELTRFKDELQSFRELFITIECRKFRDTLRNDKSRLMQLEMIAPFLIATGDIKSTMSSALYYAERVVAPDDTELTGSPSTDMQNAIQSREGRKLFIPFQQFYTKSRDTLSSFEYLYDEWVELLWARFKLQSRFPEMNKLALNASDVETEKQNQTRRRRQQNEQVTYQDEEFLSLEDNDYRDKLFACWANDLHLLATGKPPSDISLDHYLTTPEFNQKREQRLVPITSAAGYRLQQEAAKAAAEAELAMANEEVARIQLQKLKGATRAQRLNKHPVKTEELGPSKVENVVDAQASANGSSEFKTTTVETGSKNSTTNMTSDRTSPEAAAASVDRVTAAVAATTVMDDVLKPVSASMTAMSNASSSATAQPMAQSTTHFTNTGGFMSAKKLGIFGALSASSSPPPPSQPQPVPEIMKQPEPAPPQYFSYKDYLSPSGEPIKLHVCSSLAEAEAICSSILCEANFQLVNGAEPVIGFDMEWKNECNGQIAFDR</sequence>
<dbReference type="InterPro" id="IPR051412">
    <property type="entry name" value="Formin_Homology_Diaphanous_sf"/>
</dbReference>
<feature type="coiled-coil region" evidence="1">
    <location>
        <begin position="681"/>
        <end position="708"/>
    </location>
</feature>
<feature type="coiled-coil region" evidence="1">
    <location>
        <begin position="777"/>
        <end position="804"/>
    </location>
</feature>
<dbReference type="PANTHER" id="PTHR45691:SF6">
    <property type="entry name" value="PROTEIN DIAPHANOUS"/>
    <property type="match status" value="1"/>
</dbReference>
<evidence type="ECO:0000313" key="3">
    <source>
        <dbReference type="EMBL" id="KZZ94086.1"/>
    </source>
</evidence>
<dbReference type="GO" id="GO:0030041">
    <property type="term" value="P:actin filament polymerization"/>
    <property type="evidence" value="ECO:0007669"/>
    <property type="project" value="TreeGrafter"/>
</dbReference>
<dbReference type="OrthoDB" id="4207453at2759"/>
<keyword evidence="1" id="KW-0175">Coiled coil</keyword>
<accession>A0A168ALV2</accession>
<protein>
    <submittedName>
        <fullName evidence="3">Uncharacterized protein</fullName>
    </submittedName>
</protein>
<evidence type="ECO:0000256" key="2">
    <source>
        <dbReference type="SAM" id="MobiDB-lite"/>
    </source>
</evidence>
<evidence type="ECO:0000313" key="4">
    <source>
        <dbReference type="Proteomes" id="UP000242877"/>
    </source>
</evidence>
<dbReference type="GO" id="GO:0005884">
    <property type="term" value="C:actin filament"/>
    <property type="evidence" value="ECO:0007669"/>
    <property type="project" value="TreeGrafter"/>
</dbReference>
<dbReference type="EMBL" id="AZGZ01000007">
    <property type="protein sequence ID" value="KZZ94086.1"/>
    <property type="molecule type" value="Genomic_DNA"/>
</dbReference>
<organism evidence="3 4">
    <name type="scientific">Ascosphaera apis ARSEF 7405</name>
    <dbReference type="NCBI Taxonomy" id="392613"/>
    <lineage>
        <taxon>Eukaryota</taxon>
        <taxon>Fungi</taxon>
        <taxon>Dikarya</taxon>
        <taxon>Ascomycota</taxon>
        <taxon>Pezizomycotina</taxon>
        <taxon>Eurotiomycetes</taxon>
        <taxon>Eurotiomycetidae</taxon>
        <taxon>Onygenales</taxon>
        <taxon>Ascosphaeraceae</taxon>
        <taxon>Ascosphaera</taxon>
    </lineage>
</organism>
<keyword evidence="4" id="KW-1185">Reference proteome</keyword>
<dbReference type="PANTHER" id="PTHR45691">
    <property type="entry name" value="PROTEIN DIAPHANOUS"/>
    <property type="match status" value="1"/>
</dbReference>
<gene>
    <name evidence="3" type="ORF">AAP_02179</name>
</gene>
<feature type="region of interest" description="Disordered" evidence="2">
    <location>
        <begin position="940"/>
        <end position="963"/>
    </location>
</feature>
<feature type="region of interest" description="Disordered" evidence="2">
    <location>
        <begin position="59"/>
        <end position="119"/>
    </location>
</feature>
<feature type="compositionally biased region" description="Pro residues" evidence="2">
    <location>
        <begin position="68"/>
        <end position="105"/>
    </location>
</feature>
<evidence type="ECO:0000256" key="1">
    <source>
        <dbReference type="SAM" id="Coils"/>
    </source>
</evidence>
<dbReference type="AlphaFoldDB" id="A0A168ALV2"/>